<keyword evidence="3 6" id="KW-0694">RNA-binding</keyword>
<dbReference type="AlphaFoldDB" id="Q3LWD1"/>
<gene>
    <name evidence="8" type="primary">rps9</name>
</gene>
<sequence length="180" mass="21797">MVKVSNYTNYSKIWNRPKNPYEKLRLCNEIRMINLFGLKNKRELWRTQFFLSKLRKVAEKLIYKKAKLEKIPSQSYGILWFCYKYNFMNNMTFCLESIIKIDLRSILSRRLQTVVKQLKLSKTIHEARILIMHKHIQVKNQIVNKPSFLVRKDNEIFISFSLNSIHFNLNKKCHENRIIK</sequence>
<evidence type="ECO:0000259" key="7">
    <source>
        <dbReference type="SMART" id="SM00363"/>
    </source>
</evidence>
<dbReference type="InterPro" id="IPR036986">
    <property type="entry name" value="S4_RNA-bd_sf"/>
</dbReference>
<reference evidence="8 9" key="1">
    <citation type="journal article" date="2006" name="Proc. Natl. Acad. Sci. U.S.A.">
        <title>Complete nucleotide sequence of the chlorarachniophyte nucleomorph: nature's smallest nucleus.</title>
        <authorList>
            <person name="Gilson P.R."/>
            <person name="Su V."/>
            <person name="Slamovits C.H."/>
            <person name="Reith M.E."/>
            <person name="Keeling P.J."/>
            <person name="McFadden G.I."/>
        </authorList>
    </citation>
    <scope>NUCLEOTIDE SEQUENCE [LARGE SCALE GENOMIC DNA]</scope>
    <source>
        <strain evidence="9">CCMP621</strain>
    </source>
</reference>
<dbReference type="Gene3D" id="3.10.290.10">
    <property type="entry name" value="RNA-binding S4 domain"/>
    <property type="match status" value="1"/>
</dbReference>
<evidence type="ECO:0000256" key="3">
    <source>
        <dbReference type="ARBA" id="ARBA00022884"/>
    </source>
</evidence>
<dbReference type="PANTHER" id="PTHR11831:SF5">
    <property type="entry name" value="40S RIBOSOMAL PROTEIN S9"/>
    <property type="match status" value="1"/>
</dbReference>
<dbReference type="SMR" id="Q3LWD1"/>
<keyword evidence="4 8" id="KW-0689">Ribosomal protein</keyword>
<protein>
    <submittedName>
        <fullName evidence="8">Ribosomal protein S9</fullName>
    </submittedName>
</protein>
<evidence type="ECO:0000256" key="2">
    <source>
        <dbReference type="ARBA" id="ARBA00022730"/>
    </source>
</evidence>
<dbReference type="GeneID" id="5788437"/>
<dbReference type="GO" id="GO:0042274">
    <property type="term" value="P:ribosomal small subunit biogenesis"/>
    <property type="evidence" value="ECO:0007669"/>
    <property type="project" value="TreeGrafter"/>
</dbReference>
<keyword evidence="2" id="KW-0699">rRNA-binding</keyword>
<dbReference type="Pfam" id="PF01479">
    <property type="entry name" value="S4"/>
    <property type="match status" value="1"/>
</dbReference>
<dbReference type="InterPro" id="IPR002942">
    <property type="entry name" value="S4_RNA-bd"/>
</dbReference>
<dbReference type="InterPro" id="IPR022801">
    <property type="entry name" value="Ribosomal_uS4"/>
</dbReference>
<organism evidence="8 9">
    <name type="scientific">Bigelowiella natans</name>
    <name type="common">Pedinomonas minutissima</name>
    <name type="synonym">Chlorarachnion sp. (strain CCMP621)</name>
    <dbReference type="NCBI Taxonomy" id="227086"/>
    <lineage>
        <taxon>Eukaryota</taxon>
        <taxon>Sar</taxon>
        <taxon>Rhizaria</taxon>
        <taxon>Cercozoa</taxon>
        <taxon>Chlorarachniophyceae</taxon>
        <taxon>Bigelowiella</taxon>
    </lineage>
</organism>
<name>Q3LWD1_BIGNA</name>
<geneLocation type="nucleomorph" evidence="8"/>
<proteinExistence type="inferred from homology"/>
<dbReference type="SMART" id="SM00363">
    <property type="entry name" value="S4"/>
    <property type="match status" value="1"/>
</dbReference>
<evidence type="ECO:0000256" key="5">
    <source>
        <dbReference type="ARBA" id="ARBA00023274"/>
    </source>
</evidence>
<evidence type="ECO:0000313" key="9">
    <source>
        <dbReference type="Proteomes" id="UP000243425"/>
    </source>
</evidence>
<dbReference type="GO" id="GO:0015935">
    <property type="term" value="C:small ribosomal subunit"/>
    <property type="evidence" value="ECO:0007669"/>
    <property type="project" value="InterPro"/>
</dbReference>
<dbReference type="NCBIfam" id="TIGR01018">
    <property type="entry name" value="uS4_arch"/>
    <property type="match status" value="1"/>
</dbReference>
<dbReference type="PROSITE" id="PS50889">
    <property type="entry name" value="S4"/>
    <property type="match status" value="1"/>
</dbReference>
<dbReference type="RefSeq" id="XP_001712846.1">
    <property type="nucleotide sequence ID" value="XM_001712794.1"/>
</dbReference>
<evidence type="ECO:0000256" key="4">
    <source>
        <dbReference type="ARBA" id="ARBA00022980"/>
    </source>
</evidence>
<dbReference type="GO" id="GO:0003735">
    <property type="term" value="F:structural constituent of ribosome"/>
    <property type="evidence" value="ECO:0007669"/>
    <property type="project" value="InterPro"/>
</dbReference>
<evidence type="ECO:0000256" key="6">
    <source>
        <dbReference type="PROSITE-ProRule" id="PRU00182"/>
    </source>
</evidence>
<keyword evidence="8" id="KW-0542">Nucleomorph</keyword>
<dbReference type="InterPro" id="IPR005710">
    <property type="entry name" value="Ribosomal_uS4_euk/arc"/>
</dbReference>
<accession>Q3LWD1</accession>
<dbReference type="PANTHER" id="PTHR11831">
    <property type="entry name" value="30S 40S RIBOSOMAL PROTEIN"/>
    <property type="match status" value="1"/>
</dbReference>
<evidence type="ECO:0000256" key="1">
    <source>
        <dbReference type="ARBA" id="ARBA00007465"/>
    </source>
</evidence>
<dbReference type="EMBL" id="DQ158856">
    <property type="protein sequence ID" value="ABA27234.1"/>
    <property type="molecule type" value="Genomic_DNA"/>
</dbReference>
<dbReference type="SUPFAM" id="SSF55174">
    <property type="entry name" value="Alpha-L RNA-binding motif"/>
    <property type="match status" value="1"/>
</dbReference>
<dbReference type="CDD" id="cd00165">
    <property type="entry name" value="S4"/>
    <property type="match status" value="1"/>
</dbReference>
<evidence type="ECO:0000313" key="8">
    <source>
        <dbReference type="EMBL" id="ABA27234.1"/>
    </source>
</evidence>
<keyword evidence="5" id="KW-0687">Ribonucleoprotein</keyword>
<dbReference type="GO" id="GO:0006412">
    <property type="term" value="P:translation"/>
    <property type="evidence" value="ECO:0007669"/>
    <property type="project" value="InterPro"/>
</dbReference>
<dbReference type="GO" id="GO:0019843">
    <property type="term" value="F:rRNA binding"/>
    <property type="evidence" value="ECO:0007669"/>
    <property type="project" value="UniProtKB-KW"/>
</dbReference>
<comment type="similarity">
    <text evidence="1">Belongs to the universal ribosomal protein uS4 family.</text>
</comment>
<dbReference type="Proteomes" id="UP000243425">
    <property type="component" value="Nucleomorph 1"/>
</dbReference>
<feature type="domain" description="RNA-binding S4" evidence="7">
    <location>
        <begin position="109"/>
        <end position="170"/>
    </location>
</feature>